<reference evidence="1 2" key="1">
    <citation type="submission" date="2018-12" db="EMBL/GenBank/DDBJ databases">
        <title>A novel vanA-carrying plasmid in a clinical isolate of Enterococcus avium.</title>
        <authorList>
            <person name="Bernasconi O.J."/>
            <person name="Luzzaro F."/>
            <person name="Endimiani A."/>
        </authorList>
    </citation>
    <scope>NUCLEOTIDE SEQUENCE [LARGE SCALE GENOMIC DNA]</scope>
    <source>
        <strain evidence="1 2">LC0559/18</strain>
    </source>
</reference>
<organism evidence="1 2">
    <name type="scientific">Enterococcus avium</name>
    <name type="common">Streptococcus avium</name>
    <dbReference type="NCBI Taxonomy" id="33945"/>
    <lineage>
        <taxon>Bacteria</taxon>
        <taxon>Bacillati</taxon>
        <taxon>Bacillota</taxon>
        <taxon>Bacilli</taxon>
        <taxon>Lactobacillales</taxon>
        <taxon>Enterococcaceae</taxon>
        <taxon>Enterococcus</taxon>
    </lineage>
</organism>
<dbReference type="GO" id="GO:0003700">
    <property type="term" value="F:DNA-binding transcription factor activity"/>
    <property type="evidence" value="ECO:0007669"/>
    <property type="project" value="TreeGrafter"/>
</dbReference>
<dbReference type="Gene3D" id="1.10.10.10">
    <property type="entry name" value="Winged helix-like DNA-binding domain superfamily/Winged helix DNA-binding domain"/>
    <property type="match status" value="1"/>
</dbReference>
<comment type="caution">
    <text evidence="1">The sequence shown here is derived from an EMBL/GenBank/DDBJ whole genome shotgun (WGS) entry which is preliminary data.</text>
</comment>
<name>A0A437UI11_ENTAV</name>
<dbReference type="PANTHER" id="PTHR33221:SF15">
    <property type="entry name" value="HTH-TYPE TRANSCRIPTIONAL REGULATOR YWGB-RELATED"/>
    <property type="match status" value="1"/>
</dbReference>
<dbReference type="InterPro" id="IPR036390">
    <property type="entry name" value="WH_DNA-bd_sf"/>
</dbReference>
<dbReference type="EMBL" id="RYZS01000002">
    <property type="protein sequence ID" value="RVU93225.1"/>
    <property type="molecule type" value="Genomic_DNA"/>
</dbReference>
<dbReference type="InterPro" id="IPR036388">
    <property type="entry name" value="WH-like_DNA-bd_sf"/>
</dbReference>
<dbReference type="InterPro" id="IPR000944">
    <property type="entry name" value="Tscrpt_reg_Rrf2"/>
</dbReference>
<evidence type="ECO:0000313" key="2">
    <source>
        <dbReference type="Proteomes" id="UP000288388"/>
    </source>
</evidence>
<dbReference type="AlphaFoldDB" id="A0A437UI11"/>
<gene>
    <name evidence="1" type="ORF">EK398_22650</name>
</gene>
<dbReference type="PROSITE" id="PS51197">
    <property type="entry name" value="HTH_RRF2_2"/>
    <property type="match status" value="1"/>
</dbReference>
<accession>A0A437UI11</accession>
<dbReference type="Pfam" id="PF02082">
    <property type="entry name" value="Rrf2"/>
    <property type="match status" value="1"/>
</dbReference>
<dbReference type="GO" id="GO:0005829">
    <property type="term" value="C:cytosol"/>
    <property type="evidence" value="ECO:0007669"/>
    <property type="project" value="TreeGrafter"/>
</dbReference>
<proteinExistence type="predicted"/>
<dbReference type="SUPFAM" id="SSF46785">
    <property type="entry name" value="Winged helix' DNA-binding domain"/>
    <property type="match status" value="1"/>
</dbReference>
<protein>
    <submittedName>
        <fullName evidence="1">Transcriptional regulator</fullName>
    </submittedName>
</protein>
<dbReference type="Proteomes" id="UP000288388">
    <property type="component" value="Unassembled WGS sequence"/>
</dbReference>
<sequence>MSVERGEYLKLSSSYVQAIGILVMLAELPENDSLKSSEISKRMNVSHTYLQKIATKLKHADLIESYASKQGGYKLKKPKEKINFLDIFLAVEGETPFLSHINLAPINAMFIDQDLVAEKAEVVKEIHRDAQKAYLKQLEAHLLTEILPKDADGQYLIIDWKKLINEE</sequence>
<evidence type="ECO:0000313" key="1">
    <source>
        <dbReference type="EMBL" id="RVU93225.1"/>
    </source>
</evidence>
<dbReference type="PANTHER" id="PTHR33221">
    <property type="entry name" value="WINGED HELIX-TURN-HELIX TRANSCRIPTIONAL REGULATOR, RRF2 FAMILY"/>
    <property type="match status" value="1"/>
</dbReference>